<sequence length="75" mass="8129">MLLRLLIDIAGSEVQLVMHAQSELQCKWPAYYICNFLVLLWIGSRTLSDPDANPLAEVLVSPSMGSGICGIPGVI</sequence>
<protein>
    <submittedName>
        <fullName evidence="1">Uncharacterized protein</fullName>
    </submittedName>
</protein>
<dbReference type="AlphaFoldDB" id="A0A9P7UR64"/>
<evidence type="ECO:0000313" key="1">
    <source>
        <dbReference type="EMBL" id="KAG7091442.1"/>
    </source>
</evidence>
<comment type="caution">
    <text evidence="1">The sequence shown here is derived from an EMBL/GenBank/DDBJ whole genome shotgun (WGS) entry which is preliminary data.</text>
</comment>
<dbReference type="GeneID" id="66079554"/>
<gene>
    <name evidence="1" type="ORF">E1B28_010478</name>
</gene>
<evidence type="ECO:0000313" key="2">
    <source>
        <dbReference type="Proteomes" id="UP001049176"/>
    </source>
</evidence>
<dbReference type="EMBL" id="CM032186">
    <property type="protein sequence ID" value="KAG7091442.1"/>
    <property type="molecule type" value="Genomic_DNA"/>
</dbReference>
<dbReference type="Proteomes" id="UP001049176">
    <property type="component" value="Chromosome 6"/>
</dbReference>
<keyword evidence="2" id="KW-1185">Reference proteome</keyword>
<organism evidence="1 2">
    <name type="scientific">Marasmius oreades</name>
    <name type="common">fairy-ring Marasmius</name>
    <dbReference type="NCBI Taxonomy" id="181124"/>
    <lineage>
        <taxon>Eukaryota</taxon>
        <taxon>Fungi</taxon>
        <taxon>Dikarya</taxon>
        <taxon>Basidiomycota</taxon>
        <taxon>Agaricomycotina</taxon>
        <taxon>Agaricomycetes</taxon>
        <taxon>Agaricomycetidae</taxon>
        <taxon>Agaricales</taxon>
        <taxon>Marasmiineae</taxon>
        <taxon>Marasmiaceae</taxon>
        <taxon>Marasmius</taxon>
    </lineage>
</organism>
<reference evidence="1" key="1">
    <citation type="journal article" date="2021" name="Genome Biol. Evol.">
        <title>The assembled and annotated genome of the fairy-ring fungus Marasmius oreades.</title>
        <authorList>
            <person name="Hiltunen M."/>
            <person name="Ament-Velasquez S.L."/>
            <person name="Johannesson H."/>
        </authorList>
    </citation>
    <scope>NUCLEOTIDE SEQUENCE</scope>
    <source>
        <strain evidence="1">03SP1</strain>
    </source>
</reference>
<accession>A0A9P7UR64</accession>
<dbReference type="KEGG" id="more:E1B28_010478"/>
<dbReference type="RefSeq" id="XP_043007912.1">
    <property type="nucleotide sequence ID" value="XM_043155444.1"/>
</dbReference>
<name>A0A9P7UR64_9AGAR</name>
<proteinExistence type="predicted"/>